<dbReference type="Pfam" id="PF17147">
    <property type="entry name" value="PFOR_II"/>
    <property type="match status" value="1"/>
</dbReference>
<dbReference type="PANTHER" id="PTHR43088:SF1">
    <property type="entry name" value="SUBUNIT OF PYRUVATE:FLAVODOXIN OXIDOREDUCTASE"/>
    <property type="match status" value="1"/>
</dbReference>
<dbReference type="Gene3D" id="3.40.50.970">
    <property type="match status" value="1"/>
</dbReference>
<reference evidence="5 6" key="1">
    <citation type="submission" date="2015-06" db="EMBL/GenBank/DDBJ databases">
        <title>New insights into the roles of widespread benthic archaea in carbon and nitrogen cycling.</title>
        <authorList>
            <person name="Lazar C.S."/>
            <person name="Baker B.J."/>
            <person name="Seitz K.W."/>
            <person name="Hyde A.S."/>
            <person name="Dick G.J."/>
            <person name="Hinrichs K.-U."/>
            <person name="Teske A.P."/>
        </authorList>
    </citation>
    <scope>NUCLEOTIDE SEQUENCE [LARGE SCALE GENOMIC DNA]</scope>
    <source>
        <strain evidence="5">DG-45</strain>
    </source>
</reference>
<organism evidence="5 6">
    <name type="scientific">miscellaneous Crenarchaeota group-15 archaeon DG-45</name>
    <dbReference type="NCBI Taxonomy" id="1685127"/>
    <lineage>
        <taxon>Archaea</taxon>
        <taxon>Candidatus Bathyarchaeota</taxon>
        <taxon>MCG-15</taxon>
    </lineage>
</organism>
<evidence type="ECO:0000256" key="2">
    <source>
        <dbReference type="SAM" id="MobiDB-lite"/>
    </source>
</evidence>
<protein>
    <submittedName>
        <fullName evidence="5">2-oxoglutarate ferredoxin oxidoreductase subunit alpha</fullName>
        <ecNumber evidence="5">1.2.7.3</ecNumber>
    </submittedName>
</protein>
<feature type="region of interest" description="Disordered" evidence="2">
    <location>
        <begin position="193"/>
        <end position="212"/>
    </location>
</feature>
<keyword evidence="1 5" id="KW-0560">Oxidoreductase</keyword>
<evidence type="ECO:0000256" key="1">
    <source>
        <dbReference type="ARBA" id="ARBA00023002"/>
    </source>
</evidence>
<dbReference type="CDD" id="cd07034">
    <property type="entry name" value="TPP_PYR_PFOR_IOR-alpha_like"/>
    <property type="match status" value="1"/>
</dbReference>
<evidence type="ECO:0000259" key="4">
    <source>
        <dbReference type="Pfam" id="PF17147"/>
    </source>
</evidence>
<dbReference type="SUPFAM" id="SSF52518">
    <property type="entry name" value="Thiamin diphosphate-binding fold (THDP-binding)"/>
    <property type="match status" value="1"/>
</dbReference>
<dbReference type="EMBL" id="LFWZ01000004">
    <property type="protein sequence ID" value="KON31484.1"/>
    <property type="molecule type" value="Genomic_DNA"/>
</dbReference>
<dbReference type="InterPro" id="IPR033412">
    <property type="entry name" value="PFOR_II"/>
</dbReference>
<dbReference type="GO" id="GO:0006082">
    <property type="term" value="P:organic acid metabolic process"/>
    <property type="evidence" value="ECO:0007669"/>
    <property type="project" value="UniProtKB-ARBA"/>
</dbReference>
<dbReference type="Pfam" id="PF01855">
    <property type="entry name" value="POR_N"/>
    <property type="match status" value="1"/>
</dbReference>
<evidence type="ECO:0000259" key="3">
    <source>
        <dbReference type="Pfam" id="PF01855"/>
    </source>
</evidence>
<dbReference type="InterPro" id="IPR009014">
    <property type="entry name" value="Transketo_C/PFOR_II"/>
</dbReference>
<gene>
    <name evidence="5" type="ORF">AC482_00785</name>
</gene>
<feature type="domain" description="Pyruvate flavodoxin/ferredoxin oxidoreductase pyrimidine binding" evidence="3">
    <location>
        <begin position="17"/>
        <end position="248"/>
    </location>
</feature>
<evidence type="ECO:0000313" key="5">
    <source>
        <dbReference type="EMBL" id="KON31484.1"/>
    </source>
</evidence>
<dbReference type="InterPro" id="IPR052368">
    <property type="entry name" value="2-oxoacid_oxidoreductase"/>
</dbReference>
<dbReference type="NCBIfam" id="NF006412">
    <property type="entry name" value="PRK08659.1"/>
    <property type="match status" value="1"/>
</dbReference>
<dbReference type="Gene3D" id="3.40.50.920">
    <property type="match status" value="1"/>
</dbReference>
<dbReference type="InterPro" id="IPR029061">
    <property type="entry name" value="THDP-binding"/>
</dbReference>
<dbReference type="EC" id="1.2.7.3" evidence="5"/>
<dbReference type="GO" id="GO:0047553">
    <property type="term" value="F:2-oxoglutarate synthase activity"/>
    <property type="evidence" value="ECO:0007669"/>
    <property type="project" value="UniProtKB-EC"/>
</dbReference>
<evidence type="ECO:0000313" key="6">
    <source>
        <dbReference type="Proteomes" id="UP000037210"/>
    </source>
</evidence>
<dbReference type="SUPFAM" id="SSF52922">
    <property type="entry name" value="TK C-terminal domain-like"/>
    <property type="match status" value="1"/>
</dbReference>
<sequence length="375" mass="40187">MLRPGRHLVMGNVACAEGALRAGCRLFAGYPITPANEIAHHMAAELPRAGGFFLQMEDELASMAAVIGASWAGAKAMTATSGPGFSLMQENIGYAHMTETPCVVVDVQRSGPSTGQSTLPSQQDVYQARYGAHGDYEAVALSPWSVQEMFDLTARAFKLAERLRTPVMLMADGMIGHMREKLVVPEEVEVVDRRGPAGPECTPFGTDDPSLVPEMPRFGDGYSLLVTGSAHRPTGLRDASPEYHRMKVNRMREKILRARDEIADTVAVGLEDAEVAVVSFGASARPSYGAVERARAEGVKAGLLRLRTLWPFPDEEVSRLAEGVDALLVVEMNAGKMVREVERAACGRARVSSVAKIGGVLPTVDEIVKAIGGVA</sequence>
<dbReference type="InterPro" id="IPR002880">
    <property type="entry name" value="Pyrv_Fd/Flavodoxin_OxRdtase_N"/>
</dbReference>
<comment type="caution">
    <text evidence="5">The sequence shown here is derived from an EMBL/GenBank/DDBJ whole genome shotgun (WGS) entry which is preliminary data.</text>
</comment>
<dbReference type="GO" id="GO:0044272">
    <property type="term" value="P:sulfur compound biosynthetic process"/>
    <property type="evidence" value="ECO:0007669"/>
    <property type="project" value="UniProtKB-ARBA"/>
</dbReference>
<dbReference type="Proteomes" id="UP000037210">
    <property type="component" value="Unassembled WGS sequence"/>
</dbReference>
<dbReference type="PATRIC" id="fig|1685127.3.peg.78"/>
<dbReference type="AlphaFoldDB" id="A0A0M0BST8"/>
<dbReference type="FunFam" id="3.40.50.970:FF:000022">
    <property type="entry name" value="2-oxoglutarate ferredoxin oxidoreductase alpha subunit"/>
    <property type="match status" value="1"/>
</dbReference>
<feature type="domain" description="Pyruvate:ferredoxin oxidoreductase core" evidence="4">
    <location>
        <begin position="273"/>
        <end position="367"/>
    </location>
</feature>
<accession>A0A0M0BST8</accession>
<proteinExistence type="predicted"/>
<dbReference type="PANTHER" id="PTHR43088">
    <property type="entry name" value="SUBUNIT OF PYRUVATE:FLAVODOXIN OXIDOREDUCTASE-RELATED"/>
    <property type="match status" value="1"/>
</dbReference>
<name>A0A0M0BST8_9ARCH</name>